<keyword evidence="3" id="KW-1003">Cell membrane</keyword>
<dbReference type="AlphaFoldDB" id="E0XQT0"/>
<evidence type="ECO:0000259" key="11">
    <source>
        <dbReference type="Pfam" id="PF00905"/>
    </source>
</evidence>
<dbReference type="EMBL" id="GU474846">
    <property type="protein sequence ID" value="ADI16771.1"/>
    <property type="molecule type" value="Genomic_DNA"/>
</dbReference>
<dbReference type="GO" id="GO:0051301">
    <property type="term" value="P:cell division"/>
    <property type="evidence" value="ECO:0007669"/>
    <property type="project" value="UniProtKB-KW"/>
</dbReference>
<reference evidence="13" key="1">
    <citation type="journal article" date="2011" name="Environ. Microbiol.">
        <title>Time-series analyses of Monterey Bay coastal microbial picoplankton using a 'genome proxy' microarray.</title>
        <authorList>
            <person name="Rich V.I."/>
            <person name="Pham V.D."/>
            <person name="Eppley J."/>
            <person name="Shi Y."/>
            <person name="DeLong E.F."/>
        </authorList>
    </citation>
    <scope>NUCLEOTIDE SEQUENCE</scope>
</reference>
<organism evidence="13">
    <name type="scientific">uncultured gamma proteobacterium HF0010_11B23</name>
    <dbReference type="NCBI Taxonomy" id="710979"/>
    <lineage>
        <taxon>Bacteria</taxon>
        <taxon>Pseudomonadati</taxon>
        <taxon>Pseudomonadota</taxon>
        <taxon>Gammaproteobacteria</taxon>
        <taxon>environmental samples</taxon>
    </lineage>
</organism>
<dbReference type="Gene3D" id="3.90.1310.10">
    <property type="entry name" value="Penicillin-binding protein 2a (Domain 2)"/>
    <property type="match status" value="1"/>
</dbReference>
<keyword evidence="7" id="KW-0573">Peptidoglycan synthesis</keyword>
<evidence type="ECO:0000256" key="5">
    <source>
        <dbReference type="ARBA" id="ARBA00022692"/>
    </source>
</evidence>
<evidence type="ECO:0000256" key="7">
    <source>
        <dbReference type="ARBA" id="ARBA00022984"/>
    </source>
</evidence>
<evidence type="ECO:0000256" key="6">
    <source>
        <dbReference type="ARBA" id="ARBA00022960"/>
    </source>
</evidence>
<keyword evidence="4" id="KW-0121">Carboxypeptidase</keyword>
<dbReference type="InterPro" id="IPR012338">
    <property type="entry name" value="Beta-lactam/transpept-like"/>
</dbReference>
<feature type="domain" description="Penicillin-binding protein transpeptidase" evidence="11">
    <location>
        <begin position="229"/>
        <end position="556"/>
    </location>
</feature>
<dbReference type="GO" id="GO:0009252">
    <property type="term" value="P:peptidoglycan biosynthetic process"/>
    <property type="evidence" value="ECO:0007669"/>
    <property type="project" value="UniProtKB-KW"/>
</dbReference>
<keyword evidence="5" id="KW-0812">Transmembrane</keyword>
<evidence type="ECO:0000256" key="1">
    <source>
        <dbReference type="ARBA" id="ARBA00004167"/>
    </source>
</evidence>
<evidence type="ECO:0000256" key="3">
    <source>
        <dbReference type="ARBA" id="ARBA00022475"/>
    </source>
</evidence>
<protein>
    <submittedName>
        <fullName evidence="13">Cell division protein ftsi/penicillin-binding protein 2</fullName>
    </submittedName>
</protein>
<keyword evidence="4" id="KW-0645">Protease</keyword>
<dbReference type="InterPro" id="IPR001460">
    <property type="entry name" value="PCN-bd_Tpept"/>
</dbReference>
<dbReference type="InterPro" id="IPR005311">
    <property type="entry name" value="PBP_dimer"/>
</dbReference>
<dbReference type="GO" id="GO:0071555">
    <property type="term" value="P:cell wall organization"/>
    <property type="evidence" value="ECO:0007669"/>
    <property type="project" value="UniProtKB-KW"/>
</dbReference>
<accession>E0XQT0</accession>
<dbReference type="Pfam" id="PF03717">
    <property type="entry name" value="PBP_dimer"/>
    <property type="match status" value="1"/>
</dbReference>
<dbReference type="Gene3D" id="3.40.710.10">
    <property type="entry name" value="DD-peptidase/beta-lactamase superfamily"/>
    <property type="match status" value="1"/>
</dbReference>
<dbReference type="Gene3D" id="3.30.1390.30">
    <property type="entry name" value="Penicillin-binding protein 2a, domain 3"/>
    <property type="match status" value="1"/>
</dbReference>
<dbReference type="InterPro" id="IPR036138">
    <property type="entry name" value="PBP_dimer_sf"/>
</dbReference>
<comment type="subcellular location">
    <subcellularLocation>
        <location evidence="2">Cell membrane</location>
    </subcellularLocation>
    <subcellularLocation>
        <location evidence="1">Membrane</location>
        <topology evidence="1">Single-pass membrane protein</topology>
    </subcellularLocation>
</comment>
<keyword evidence="10" id="KW-0961">Cell wall biogenesis/degradation</keyword>
<name>E0XQT0_9GAMM</name>
<dbReference type="GO" id="GO:0005886">
    <property type="term" value="C:plasma membrane"/>
    <property type="evidence" value="ECO:0007669"/>
    <property type="project" value="UniProtKB-SubCell"/>
</dbReference>
<keyword evidence="9" id="KW-0472">Membrane</keyword>
<dbReference type="SUPFAM" id="SSF56601">
    <property type="entry name" value="beta-lactamase/transpeptidase-like"/>
    <property type="match status" value="1"/>
</dbReference>
<keyword evidence="4" id="KW-0378">Hydrolase</keyword>
<evidence type="ECO:0000256" key="9">
    <source>
        <dbReference type="ARBA" id="ARBA00023136"/>
    </source>
</evidence>
<dbReference type="GO" id="GO:0008360">
    <property type="term" value="P:regulation of cell shape"/>
    <property type="evidence" value="ECO:0007669"/>
    <property type="project" value="UniProtKB-KW"/>
</dbReference>
<dbReference type="Pfam" id="PF00905">
    <property type="entry name" value="Transpeptidase"/>
    <property type="match status" value="1"/>
</dbReference>
<dbReference type="PANTHER" id="PTHR30627">
    <property type="entry name" value="PEPTIDOGLYCAN D,D-TRANSPEPTIDASE"/>
    <property type="match status" value="1"/>
</dbReference>
<dbReference type="GO" id="GO:0008658">
    <property type="term" value="F:penicillin binding"/>
    <property type="evidence" value="ECO:0007669"/>
    <property type="project" value="InterPro"/>
</dbReference>
<keyword evidence="13" id="KW-0131">Cell cycle</keyword>
<keyword evidence="13" id="KW-0132">Cell division</keyword>
<dbReference type="InterPro" id="IPR050515">
    <property type="entry name" value="Beta-lactam/transpept"/>
</dbReference>
<proteinExistence type="predicted"/>
<sequence>MQIIQGNELKELREQNINAFEYIYPKRGRIISRDGIVLAEDRKVFSLAIDIEQKPSEQSIRKLTDLFSERINVENLRLKVSDSIRFRRSEIIIEKLTQEDLAKYLVSGSDITGFSVIEGYERQYNSHPSIFHVLGHMGYINSSDVNYFSPRIDEYNSKLWSKVGKSGLERVYEQKLQGEHGKRFFQRNARGDRRVITDISPFREGEELLISIDFEAQKLAYDLMKDRKGSVVVIDLDDFSIPVAISTPSISANDLRDISSLQYQDLLNDPARPLFNRAFMGLYPPASTIKPLLTVFALNNGYTNWDETIFDDGFFRFEEEERVFNAWREGGHGLTDLKKALVESSNPFFMNLSIRYEKNLFVEFLKSSSFGSKLCEDCYPHQFSPLIDDDWKYKNFGKELFKGDFINLGVGQGYMLTTPLHLSLISGILAKKGKYELPYLVAKKQNQLSINEEITEQDWNKLQASLIDVIYSPNGTGYRINAGALKLAGKSGTAQVVDINSREEYDEVRTNPLLRDHAIFIGYAPYDNPRYSIAVIVENGESGGRVAGPIAKEVLEELLNGF</sequence>
<feature type="domain" description="Penicillin-binding protein dimerisation" evidence="12">
    <location>
        <begin position="23"/>
        <end position="192"/>
    </location>
</feature>
<dbReference type="GO" id="GO:0071972">
    <property type="term" value="F:peptidoglycan L,D-transpeptidase activity"/>
    <property type="evidence" value="ECO:0007669"/>
    <property type="project" value="TreeGrafter"/>
</dbReference>
<keyword evidence="6" id="KW-0133">Cell shape</keyword>
<dbReference type="PANTHER" id="PTHR30627:SF2">
    <property type="entry name" value="PEPTIDOGLYCAN D,D-TRANSPEPTIDASE MRDA"/>
    <property type="match status" value="1"/>
</dbReference>
<evidence type="ECO:0000313" key="13">
    <source>
        <dbReference type="EMBL" id="ADI16771.1"/>
    </source>
</evidence>
<dbReference type="SUPFAM" id="SSF56519">
    <property type="entry name" value="Penicillin binding protein dimerisation domain"/>
    <property type="match status" value="1"/>
</dbReference>
<evidence type="ECO:0000256" key="10">
    <source>
        <dbReference type="ARBA" id="ARBA00023316"/>
    </source>
</evidence>
<evidence type="ECO:0000256" key="2">
    <source>
        <dbReference type="ARBA" id="ARBA00004236"/>
    </source>
</evidence>
<evidence type="ECO:0000256" key="4">
    <source>
        <dbReference type="ARBA" id="ARBA00022645"/>
    </source>
</evidence>
<evidence type="ECO:0000256" key="8">
    <source>
        <dbReference type="ARBA" id="ARBA00022989"/>
    </source>
</evidence>
<evidence type="ECO:0000259" key="12">
    <source>
        <dbReference type="Pfam" id="PF03717"/>
    </source>
</evidence>
<keyword evidence="8" id="KW-1133">Transmembrane helix</keyword>